<dbReference type="PANTHER" id="PTHR26392:SF92">
    <property type="entry name" value="PROTEIN KINASE DOMAIN-CONTAINING PROTEIN"/>
    <property type="match status" value="1"/>
</dbReference>
<dbReference type="EMBL" id="QKWP01000380">
    <property type="protein sequence ID" value="RIB21099.1"/>
    <property type="molecule type" value="Genomic_DNA"/>
</dbReference>
<comment type="caution">
    <text evidence="3">The sequence shown here is derived from an EMBL/GenBank/DDBJ whole genome shotgun (WGS) entry which is preliminary data.</text>
</comment>
<dbReference type="GO" id="GO:0005524">
    <property type="term" value="F:ATP binding"/>
    <property type="evidence" value="ECO:0007669"/>
    <property type="project" value="InterPro"/>
</dbReference>
<reference evidence="3 4" key="1">
    <citation type="submission" date="2018-06" db="EMBL/GenBank/DDBJ databases">
        <title>Comparative genomics reveals the genomic features of Rhizophagus irregularis, R. cerebriforme, R. diaphanum and Gigaspora rosea, and their symbiotic lifestyle signature.</title>
        <authorList>
            <person name="Morin E."/>
            <person name="San Clemente H."/>
            <person name="Chen E.C.H."/>
            <person name="De La Providencia I."/>
            <person name="Hainaut M."/>
            <person name="Kuo A."/>
            <person name="Kohler A."/>
            <person name="Murat C."/>
            <person name="Tang N."/>
            <person name="Roy S."/>
            <person name="Loubradou J."/>
            <person name="Henrissat B."/>
            <person name="Grigoriev I.V."/>
            <person name="Corradi N."/>
            <person name="Roux C."/>
            <person name="Martin F.M."/>
        </authorList>
    </citation>
    <scope>NUCLEOTIDE SEQUENCE [LARGE SCALE GENOMIC DNA]</scope>
    <source>
        <strain evidence="3 4">DAOM 194757</strain>
    </source>
</reference>
<feature type="region of interest" description="Disordered" evidence="1">
    <location>
        <begin position="1"/>
        <end position="22"/>
    </location>
</feature>
<organism evidence="3 4">
    <name type="scientific">Gigaspora rosea</name>
    <dbReference type="NCBI Taxonomy" id="44941"/>
    <lineage>
        <taxon>Eukaryota</taxon>
        <taxon>Fungi</taxon>
        <taxon>Fungi incertae sedis</taxon>
        <taxon>Mucoromycota</taxon>
        <taxon>Glomeromycotina</taxon>
        <taxon>Glomeromycetes</taxon>
        <taxon>Diversisporales</taxon>
        <taxon>Gigasporaceae</taxon>
        <taxon>Gigaspora</taxon>
    </lineage>
</organism>
<dbReference type="SUPFAM" id="SSF56112">
    <property type="entry name" value="Protein kinase-like (PK-like)"/>
    <property type="match status" value="1"/>
</dbReference>
<sequence>MPIELNNGTNQCPSNIKNQHKHGGDSVIKIYGTTKNLNDDNYMIVMEFANQGTDGLNTIHEANLMHKDLHSGNMVDQTLYSSYITDFGLCKPVSQDSSTEGIFGVIPYITPEVLYTGGKEYTQKSDIYSFGIIMPEIKCEVLQLLSDLMNKCLDAKPQNRPTANELAGALNQFSYGLINKNGELYKQVKEIKNSGKKSNQVTLTRLKYQTHKQAIYKSAVELSKSS</sequence>
<evidence type="ECO:0000313" key="4">
    <source>
        <dbReference type="Proteomes" id="UP000266673"/>
    </source>
</evidence>
<evidence type="ECO:0000256" key="1">
    <source>
        <dbReference type="SAM" id="MobiDB-lite"/>
    </source>
</evidence>
<feature type="compositionally biased region" description="Polar residues" evidence="1">
    <location>
        <begin position="1"/>
        <end position="17"/>
    </location>
</feature>
<gene>
    <name evidence="3" type="ORF">C2G38_2177586</name>
</gene>
<evidence type="ECO:0000313" key="3">
    <source>
        <dbReference type="EMBL" id="RIB21099.1"/>
    </source>
</evidence>
<dbReference type="InterPro" id="IPR011009">
    <property type="entry name" value="Kinase-like_dom_sf"/>
</dbReference>
<dbReference type="OrthoDB" id="2387781at2759"/>
<dbReference type="Gene3D" id="1.10.510.10">
    <property type="entry name" value="Transferase(Phosphotransferase) domain 1"/>
    <property type="match status" value="1"/>
</dbReference>
<dbReference type="PROSITE" id="PS50011">
    <property type="entry name" value="PROTEIN_KINASE_DOM"/>
    <property type="match status" value="1"/>
</dbReference>
<protein>
    <submittedName>
        <fullName evidence="3">Kinase-like domain-containing protein</fullName>
    </submittedName>
</protein>
<dbReference type="Proteomes" id="UP000266673">
    <property type="component" value="Unassembled WGS sequence"/>
</dbReference>
<dbReference type="GO" id="GO:0004672">
    <property type="term" value="F:protein kinase activity"/>
    <property type="evidence" value="ECO:0007669"/>
    <property type="project" value="InterPro"/>
</dbReference>
<accession>A0A397VJA7</accession>
<dbReference type="STRING" id="44941.A0A397VJA7"/>
<keyword evidence="4" id="KW-1185">Reference proteome</keyword>
<dbReference type="AlphaFoldDB" id="A0A397VJA7"/>
<keyword evidence="3" id="KW-0418">Kinase</keyword>
<proteinExistence type="predicted"/>
<dbReference type="SMART" id="SM00220">
    <property type="entry name" value="S_TKc"/>
    <property type="match status" value="1"/>
</dbReference>
<dbReference type="InterPro" id="IPR000719">
    <property type="entry name" value="Prot_kinase_dom"/>
</dbReference>
<name>A0A397VJA7_9GLOM</name>
<feature type="domain" description="Protein kinase" evidence="2">
    <location>
        <begin position="1"/>
        <end position="174"/>
    </location>
</feature>
<keyword evidence="3" id="KW-0808">Transferase</keyword>
<dbReference type="CDD" id="cd00180">
    <property type="entry name" value="PKc"/>
    <property type="match status" value="1"/>
</dbReference>
<evidence type="ECO:0000259" key="2">
    <source>
        <dbReference type="PROSITE" id="PS50011"/>
    </source>
</evidence>
<dbReference type="PANTHER" id="PTHR26392">
    <property type="entry name" value="MITOGEN-ACTIVATED PROTEIN KINASE KINASE KINASE 7-RELATED"/>
    <property type="match status" value="1"/>
</dbReference>
<dbReference type="Pfam" id="PF00069">
    <property type="entry name" value="Pkinase"/>
    <property type="match status" value="1"/>
</dbReference>